<keyword evidence="2" id="KW-1185">Reference proteome</keyword>
<gene>
    <name evidence="1" type="ORF">H9636_18945</name>
</gene>
<sequence>MKKLLFVTDLYYEAKGSRVYCEEDIYLTSQLRKDFQIVICHPEDMENFEADCDLILYRNVGPVARFKEKYQAFRNRIIANELKTYNSFTGKGDMNGKQYIIDLTNANFPVIPTIDTLDDLHKLPNVETYIMKPKDGADSVGFEFVSKNQLNAKVDSNKSMLIQPFVDFEYEVSFYFIDKVFQYALYAPNKDKRWELKAYVPTEEDLAFAQRFVDWNDLDWGIERVDACRTKEGNLLLVEHEDLNPYLSLELLSPEIRDNFVETLRKSLLKVSESTQTVLLAKSF</sequence>
<dbReference type="SUPFAM" id="SSF56059">
    <property type="entry name" value="Glutathione synthetase ATP-binding domain-like"/>
    <property type="match status" value="1"/>
</dbReference>
<dbReference type="Proteomes" id="UP000640930">
    <property type="component" value="Unassembled WGS sequence"/>
</dbReference>
<reference evidence="1 2" key="1">
    <citation type="submission" date="2020-08" db="EMBL/GenBank/DDBJ databases">
        <title>A Genomic Blueprint of the Chicken Gut Microbiome.</title>
        <authorList>
            <person name="Gilroy R."/>
            <person name="Ravi A."/>
            <person name="Getino M."/>
            <person name="Pursley I."/>
            <person name="Horton D.L."/>
            <person name="Alikhan N.-F."/>
            <person name="Baker D."/>
            <person name="Gharbi K."/>
            <person name="Hall N."/>
            <person name="Watson M."/>
            <person name="Adriaenssens E.M."/>
            <person name="Foster-Nyarko E."/>
            <person name="Jarju S."/>
            <person name="Secka A."/>
            <person name="Antonio M."/>
            <person name="Oren A."/>
            <person name="Chaudhuri R."/>
            <person name="La Ragione R.M."/>
            <person name="Hildebrand F."/>
            <person name="Pallen M.J."/>
        </authorList>
    </citation>
    <scope>NUCLEOTIDE SEQUENCE [LARGE SCALE GENOMIC DNA]</scope>
    <source>
        <strain evidence="1 2">Re31</strain>
    </source>
</reference>
<comment type="caution">
    <text evidence="1">The sequence shown here is derived from an EMBL/GenBank/DDBJ whole genome shotgun (WGS) entry which is preliminary data.</text>
</comment>
<evidence type="ECO:0000313" key="1">
    <source>
        <dbReference type="EMBL" id="MBD8028708.1"/>
    </source>
</evidence>
<evidence type="ECO:0008006" key="3">
    <source>
        <dbReference type="Google" id="ProtNLM"/>
    </source>
</evidence>
<name>A0ABR8XHJ0_9BACL</name>
<accession>A0ABR8XHJ0</accession>
<evidence type="ECO:0000313" key="2">
    <source>
        <dbReference type="Proteomes" id="UP000640930"/>
    </source>
</evidence>
<organism evidence="1 2">
    <name type="scientific">Ureibacillus galli</name>
    <dbReference type="NCBI Taxonomy" id="2762222"/>
    <lineage>
        <taxon>Bacteria</taxon>
        <taxon>Bacillati</taxon>
        <taxon>Bacillota</taxon>
        <taxon>Bacilli</taxon>
        <taxon>Bacillales</taxon>
        <taxon>Caryophanaceae</taxon>
        <taxon>Ureibacillus</taxon>
    </lineage>
</organism>
<proteinExistence type="predicted"/>
<dbReference type="EMBL" id="JACSQA010000066">
    <property type="protein sequence ID" value="MBD8028708.1"/>
    <property type="molecule type" value="Genomic_DNA"/>
</dbReference>
<dbReference type="RefSeq" id="WP_191709094.1">
    <property type="nucleotide sequence ID" value="NZ_JACSQA010000066.1"/>
</dbReference>
<protein>
    <recommendedName>
        <fullName evidence="3">ATP-grasp domain-containing protein</fullName>
    </recommendedName>
</protein>